<dbReference type="Proteomes" id="UP001057402">
    <property type="component" value="Chromosome 7"/>
</dbReference>
<sequence>MEKGRVCVTGAGGFLASWVVEVLLSQGYVVHGTARDPGDAKNAHLNKLAEESGKLKIFKADLLDYDSLRSAIDGCIGVLHVASPVPPTSVPNPELELLEPAVTGTLNVLKASATSKVRRVVYVSSVASVMMNPNLPKDRAMDEACWSDKEYCRKTGISNCLSLLSLMASFQNWYCLSKTEAESQAFDYAKSNGLDLVSICPSLILGPLLQPTLNASSAVLVNLLKGMPDPAPNRIRHIVDVRDVAAAVILAYEKPEAEGRYICSSHTINTVNLVEKLRSLFPDYNYPKNFTVGEEWGYFSNERLKMLGWTCRPLEETLVDAIRNYQGARLLLG</sequence>
<evidence type="ECO:0000313" key="1">
    <source>
        <dbReference type="EMBL" id="KAI4339976.1"/>
    </source>
</evidence>
<accession>A0ACB9NYQ2</accession>
<gene>
    <name evidence="1" type="ORF">MLD38_024858</name>
</gene>
<comment type="caution">
    <text evidence="1">The sequence shown here is derived from an EMBL/GenBank/DDBJ whole genome shotgun (WGS) entry which is preliminary data.</text>
</comment>
<name>A0ACB9NYQ2_9MYRT</name>
<proteinExistence type="predicted"/>
<reference evidence="2" key="1">
    <citation type="journal article" date="2023" name="Front. Plant Sci.">
        <title>Chromosomal-level genome assembly of Melastoma candidum provides insights into trichome evolution.</title>
        <authorList>
            <person name="Zhong Y."/>
            <person name="Wu W."/>
            <person name="Sun C."/>
            <person name="Zou P."/>
            <person name="Liu Y."/>
            <person name="Dai S."/>
            <person name="Zhou R."/>
        </authorList>
    </citation>
    <scope>NUCLEOTIDE SEQUENCE [LARGE SCALE GENOMIC DNA]</scope>
</reference>
<organism evidence="1 2">
    <name type="scientific">Melastoma candidum</name>
    <dbReference type="NCBI Taxonomy" id="119954"/>
    <lineage>
        <taxon>Eukaryota</taxon>
        <taxon>Viridiplantae</taxon>
        <taxon>Streptophyta</taxon>
        <taxon>Embryophyta</taxon>
        <taxon>Tracheophyta</taxon>
        <taxon>Spermatophyta</taxon>
        <taxon>Magnoliopsida</taxon>
        <taxon>eudicotyledons</taxon>
        <taxon>Gunneridae</taxon>
        <taxon>Pentapetalae</taxon>
        <taxon>rosids</taxon>
        <taxon>malvids</taxon>
        <taxon>Myrtales</taxon>
        <taxon>Melastomataceae</taxon>
        <taxon>Melastomatoideae</taxon>
        <taxon>Melastomateae</taxon>
        <taxon>Melastoma</taxon>
    </lineage>
</organism>
<evidence type="ECO:0000313" key="2">
    <source>
        <dbReference type="Proteomes" id="UP001057402"/>
    </source>
</evidence>
<dbReference type="EMBL" id="CM042886">
    <property type="protein sequence ID" value="KAI4339976.1"/>
    <property type="molecule type" value="Genomic_DNA"/>
</dbReference>
<keyword evidence="2" id="KW-1185">Reference proteome</keyword>
<protein>
    <submittedName>
        <fullName evidence="1">Uncharacterized protein</fullName>
    </submittedName>
</protein>